<name>A0A5Z9USI5_SALIN</name>
<feature type="non-terminal residue" evidence="1">
    <location>
        <position position="372"/>
    </location>
</feature>
<gene>
    <name evidence="1" type="ORF">A9W41_23555</name>
    <name evidence="2" type="ORF">GBY68_23250</name>
</gene>
<dbReference type="EMBL" id="AAKQWF010000111">
    <property type="protein sequence ID" value="ECU7319115.1"/>
    <property type="molecule type" value="Genomic_DNA"/>
</dbReference>
<dbReference type="AlphaFoldDB" id="A0A5Z9USI5"/>
<organism evidence="1">
    <name type="scientific">Salmonella infantis</name>
    <dbReference type="NCBI Taxonomy" id="595"/>
    <lineage>
        <taxon>Bacteria</taxon>
        <taxon>Pseudomonadati</taxon>
        <taxon>Pseudomonadota</taxon>
        <taxon>Gammaproteobacteria</taxon>
        <taxon>Enterobacterales</taxon>
        <taxon>Enterobacteriaceae</taxon>
        <taxon>Salmonella</taxon>
    </lineage>
</organism>
<proteinExistence type="predicted"/>
<evidence type="ECO:0000313" key="2">
    <source>
        <dbReference type="EMBL" id="HAB4489804.1"/>
    </source>
</evidence>
<accession>A0A5Z9USI5</accession>
<evidence type="ECO:0000313" key="1">
    <source>
        <dbReference type="EMBL" id="ECU7319115.1"/>
    </source>
</evidence>
<protein>
    <submittedName>
        <fullName evidence="1">Uncharacterized protein</fullName>
    </submittedName>
</protein>
<sequence>MKFSESFNMEFQQSNLDFIDIPLDTDLQFFIDPTSIRALKTNWGGSLEKLIQDYFADVLASIKNGDLKRAGILLSSLKESNSFHLGYSSKKSSGKALGVKTAELILDSLKKSKAAQSGLLHDLEDTALTIDGIASDRISDSVCNILKLPFIEYTQKICEFYNVDTSDVSGIRLWDPNSGRWVKRTFKLPIYNGEEVILIPKVLAREKIAYSHSKFYRRYIIPEIRAEHIKAGSALVTLLKGKQTVTAKKIIEEFGQSKGFIEEQIVKYPDAIKQYKEELLLSPPPPLPHKSFDDSTGAVTSPLSSDIENLKLSIKENDEQLYVDSLKKIFLTIFYPSLFYPCLISGNMNDYRFTMLNESRAGFFFDFSVFEI</sequence>
<comment type="caution">
    <text evidence="1">The sequence shown here is derived from an EMBL/GenBank/DDBJ whole genome shotgun (WGS) entry which is preliminary data.</text>
</comment>
<reference evidence="1" key="2">
    <citation type="submission" date="2018-07" db="EMBL/GenBank/DDBJ databases">
        <authorList>
            <consortium name="NARMS: The National Antimicrobial Resistance Monitoring System"/>
        </authorList>
    </citation>
    <scope>NUCLEOTIDE SEQUENCE</scope>
    <source>
        <strain evidence="1">CVM N42459</strain>
    </source>
</reference>
<reference evidence="2" key="1">
    <citation type="journal article" date="2018" name="Genome Biol.">
        <title>SKESA: strategic k-mer extension for scrupulous assemblies.</title>
        <authorList>
            <person name="Souvorov A."/>
            <person name="Agarwala R."/>
            <person name="Lipman D.J."/>
        </authorList>
    </citation>
    <scope>NUCLEOTIDE SEQUENCE</scope>
    <source>
        <strain evidence="2">Salmonella enterica</strain>
    </source>
</reference>
<reference evidence="2" key="3">
    <citation type="submission" date="2019-10" db="EMBL/GenBank/DDBJ databases">
        <authorList>
            <consortium name="NCBI Pathogen Detection Project"/>
        </authorList>
    </citation>
    <scope>NUCLEOTIDE SEQUENCE</scope>
    <source>
        <strain evidence="2">Salmonella enterica</strain>
    </source>
</reference>
<dbReference type="EMBL" id="DAAGTL010000076">
    <property type="protein sequence ID" value="HAB4489804.1"/>
    <property type="molecule type" value="Genomic_DNA"/>
</dbReference>